<dbReference type="InterPro" id="IPR011250">
    <property type="entry name" value="OMP/PagP_B-barrel"/>
</dbReference>
<evidence type="ECO:0000313" key="1">
    <source>
        <dbReference type="EMBL" id="MBT2135655.1"/>
    </source>
</evidence>
<gene>
    <name evidence="1" type="ORF">KK137_15050</name>
</gene>
<name>A0ABS5W7D4_9SPHN</name>
<evidence type="ECO:0000313" key="2">
    <source>
        <dbReference type="Proteomes" id="UP000811255"/>
    </source>
</evidence>
<dbReference type="Proteomes" id="UP000811255">
    <property type="component" value="Unassembled WGS sequence"/>
</dbReference>
<keyword evidence="2" id="KW-1185">Reference proteome</keyword>
<evidence type="ECO:0008006" key="3">
    <source>
        <dbReference type="Google" id="ProtNLM"/>
    </source>
</evidence>
<reference evidence="1 2" key="1">
    <citation type="submission" date="2021-05" db="EMBL/GenBank/DDBJ databases">
        <title>Croceibacterium sp. LX-88 genome sequence.</title>
        <authorList>
            <person name="Luo X."/>
        </authorList>
    </citation>
    <scope>NUCLEOTIDE SEQUENCE [LARGE SCALE GENOMIC DNA]</scope>
    <source>
        <strain evidence="1 2">LX-88</strain>
    </source>
</reference>
<organism evidence="1 2">
    <name type="scientific">Croceibacterium selenioxidans</name>
    <dbReference type="NCBI Taxonomy" id="2838833"/>
    <lineage>
        <taxon>Bacteria</taxon>
        <taxon>Pseudomonadati</taxon>
        <taxon>Pseudomonadota</taxon>
        <taxon>Alphaproteobacteria</taxon>
        <taxon>Sphingomonadales</taxon>
        <taxon>Erythrobacteraceae</taxon>
        <taxon>Croceibacterium</taxon>
    </lineage>
</organism>
<accession>A0ABS5W7D4</accession>
<proteinExistence type="predicted"/>
<sequence length="245" mass="24901">MQNALASTHLGGNFASAGSLKATGIKAKAISYDPVKETYTFYTTETNQKALELSKQNATTGAVAGYSYFKPSNADKNDVVAVYNNRSGPVPLTYTSFAFARLPGSSDATLQAYVFGVPTTSLPTTGSATYSGIVGGNAQGKNGASYALTGTSTLNANFTTGKYSTSLKFTGVNTAGGAGLPTQTYNGNTAGFVMNGSPLNGSLSGSGTGSWGGKFFGPSANEFGYTFQVTGSDYAAVGVAAGKKN</sequence>
<comment type="caution">
    <text evidence="1">The sequence shown here is derived from an EMBL/GenBank/DDBJ whole genome shotgun (WGS) entry which is preliminary data.</text>
</comment>
<dbReference type="Gene3D" id="2.40.160.90">
    <property type="match status" value="1"/>
</dbReference>
<dbReference type="RefSeq" id="WP_214537343.1">
    <property type="nucleotide sequence ID" value="NZ_JAHFVK010000002.1"/>
</dbReference>
<protein>
    <recommendedName>
        <fullName evidence="3">Transferrin-binding protein B C-lobe/N-lobe beta barrel domain-containing protein</fullName>
    </recommendedName>
</protein>
<dbReference type="EMBL" id="JAHFVK010000002">
    <property type="protein sequence ID" value="MBT2135655.1"/>
    <property type="molecule type" value="Genomic_DNA"/>
</dbReference>
<dbReference type="SUPFAM" id="SSF56925">
    <property type="entry name" value="OMPA-like"/>
    <property type="match status" value="1"/>
</dbReference>